<sequence length="266" mass="28602">MTTMALPHRTRDRWTPLDTGGVPFTRRQMVAFGRRFARADRGFWYSLAIEVVWRFLVLSSRFRVRGAGHIPASGGVLVASNHLSFADPTTVTAYCLAAGRVPRYLARADLWNVPVIGSVMRSGRHIPVYRGAATAVEAYRDAVAAVRAGECVVIFPEATFSANPDGWPMKGKTGIARIALETGVPVVPLANWGTHHLLPATARVPRAIPRKTIDLLAGPPVDLSDLAGRPITREILDEATSRIMTAVTALLGGLRGETPPPGVVGG</sequence>
<dbReference type="EMBL" id="JBHUKU010000027">
    <property type="protein sequence ID" value="MFD2464726.1"/>
    <property type="molecule type" value="Genomic_DNA"/>
</dbReference>
<evidence type="ECO:0000313" key="5">
    <source>
        <dbReference type="Proteomes" id="UP001597419"/>
    </source>
</evidence>
<keyword evidence="1" id="KW-0808">Transferase</keyword>
<evidence type="ECO:0000313" key="4">
    <source>
        <dbReference type="EMBL" id="MFD2464726.1"/>
    </source>
</evidence>
<keyword evidence="2 4" id="KW-0012">Acyltransferase</keyword>
<protein>
    <submittedName>
        <fullName evidence="4">Lysophospholipid acyltransferase family protein</fullName>
    </submittedName>
</protein>
<evidence type="ECO:0000259" key="3">
    <source>
        <dbReference type="SMART" id="SM00563"/>
    </source>
</evidence>
<dbReference type="PANTHER" id="PTHR10434:SF55">
    <property type="entry name" value="POSSIBLE ACYLTRANSFERASE"/>
    <property type="match status" value="1"/>
</dbReference>
<dbReference type="GO" id="GO:0016746">
    <property type="term" value="F:acyltransferase activity"/>
    <property type="evidence" value="ECO:0007669"/>
    <property type="project" value="UniProtKB-KW"/>
</dbReference>
<dbReference type="Proteomes" id="UP001597419">
    <property type="component" value="Unassembled WGS sequence"/>
</dbReference>
<evidence type="ECO:0000256" key="1">
    <source>
        <dbReference type="ARBA" id="ARBA00022679"/>
    </source>
</evidence>
<dbReference type="PANTHER" id="PTHR10434">
    <property type="entry name" value="1-ACYL-SN-GLYCEROL-3-PHOSPHATE ACYLTRANSFERASE"/>
    <property type="match status" value="1"/>
</dbReference>
<accession>A0ABW5GUV1</accession>
<dbReference type="SMART" id="SM00563">
    <property type="entry name" value="PlsC"/>
    <property type="match status" value="1"/>
</dbReference>
<comment type="caution">
    <text evidence="4">The sequence shown here is derived from an EMBL/GenBank/DDBJ whole genome shotgun (WGS) entry which is preliminary data.</text>
</comment>
<dbReference type="RefSeq" id="WP_345408353.1">
    <property type="nucleotide sequence ID" value="NZ_BAABHG010000027.1"/>
</dbReference>
<dbReference type="Pfam" id="PF01553">
    <property type="entry name" value="Acyltransferase"/>
    <property type="match status" value="1"/>
</dbReference>
<evidence type="ECO:0000256" key="2">
    <source>
        <dbReference type="ARBA" id="ARBA00023315"/>
    </source>
</evidence>
<gene>
    <name evidence="4" type="ORF">ACFSYJ_39330</name>
</gene>
<proteinExistence type="predicted"/>
<dbReference type="InterPro" id="IPR002123">
    <property type="entry name" value="Plipid/glycerol_acylTrfase"/>
</dbReference>
<dbReference type="SUPFAM" id="SSF69593">
    <property type="entry name" value="Glycerol-3-phosphate (1)-acyltransferase"/>
    <property type="match status" value="1"/>
</dbReference>
<dbReference type="CDD" id="cd07989">
    <property type="entry name" value="LPLAT_AGPAT-like"/>
    <property type="match status" value="1"/>
</dbReference>
<organism evidence="4 5">
    <name type="scientific">Amycolatopsis samaneae</name>
    <dbReference type="NCBI Taxonomy" id="664691"/>
    <lineage>
        <taxon>Bacteria</taxon>
        <taxon>Bacillati</taxon>
        <taxon>Actinomycetota</taxon>
        <taxon>Actinomycetes</taxon>
        <taxon>Pseudonocardiales</taxon>
        <taxon>Pseudonocardiaceae</taxon>
        <taxon>Amycolatopsis</taxon>
    </lineage>
</organism>
<keyword evidence="5" id="KW-1185">Reference proteome</keyword>
<feature type="domain" description="Phospholipid/glycerol acyltransferase" evidence="3">
    <location>
        <begin position="76"/>
        <end position="194"/>
    </location>
</feature>
<reference evidence="5" key="1">
    <citation type="journal article" date="2019" name="Int. J. Syst. Evol. Microbiol.">
        <title>The Global Catalogue of Microorganisms (GCM) 10K type strain sequencing project: providing services to taxonomists for standard genome sequencing and annotation.</title>
        <authorList>
            <consortium name="The Broad Institute Genomics Platform"/>
            <consortium name="The Broad Institute Genome Sequencing Center for Infectious Disease"/>
            <person name="Wu L."/>
            <person name="Ma J."/>
        </authorList>
    </citation>
    <scope>NUCLEOTIDE SEQUENCE [LARGE SCALE GENOMIC DNA]</scope>
    <source>
        <strain evidence="5">CGMCC 4.7643</strain>
    </source>
</reference>
<name>A0ABW5GUV1_9PSEU</name>